<reference evidence="1 3" key="1">
    <citation type="submission" date="2015-11" db="EMBL/GenBank/DDBJ databases">
        <title>Genomic analysis of 38 Legionella species identifies large and diverse effector repertoires.</title>
        <authorList>
            <person name="Burstein D."/>
            <person name="Amaro F."/>
            <person name="Zusman T."/>
            <person name="Lifshitz Z."/>
            <person name="Cohen O."/>
            <person name="Gilbert J.A."/>
            <person name="Pupko T."/>
            <person name="Shuman H.A."/>
            <person name="Segal G."/>
        </authorList>
    </citation>
    <scope>NUCLEOTIDE SEQUENCE [LARGE SCALE GENOMIC DNA]</scope>
    <source>
        <strain evidence="1 3">ATCC 49507</strain>
    </source>
</reference>
<name>A0A378KRI7_9GAMM</name>
<keyword evidence="3" id="KW-1185">Reference proteome</keyword>
<proteinExistence type="predicted"/>
<dbReference type="Proteomes" id="UP000254230">
    <property type="component" value="Unassembled WGS sequence"/>
</dbReference>
<dbReference type="EMBL" id="UGOW01000001">
    <property type="protein sequence ID" value="STY17193.1"/>
    <property type="molecule type" value="Genomic_DNA"/>
</dbReference>
<dbReference type="AlphaFoldDB" id="A0A378KRI7"/>
<evidence type="ECO:0000313" key="2">
    <source>
        <dbReference type="EMBL" id="STY17193.1"/>
    </source>
</evidence>
<evidence type="ECO:0000313" key="4">
    <source>
        <dbReference type="Proteomes" id="UP000254230"/>
    </source>
</evidence>
<reference evidence="2 4" key="2">
    <citation type="submission" date="2018-06" db="EMBL/GenBank/DDBJ databases">
        <authorList>
            <consortium name="Pathogen Informatics"/>
            <person name="Doyle S."/>
        </authorList>
    </citation>
    <scope>NUCLEOTIDE SEQUENCE [LARGE SCALE GENOMIC DNA]</scope>
    <source>
        <strain evidence="2 4">NCTC12376</strain>
    </source>
</reference>
<accession>A0A378KRI7</accession>
<dbReference type="RefSeq" id="WP_058473108.1">
    <property type="nucleotide sequence ID" value="NZ_UGOW01000001.1"/>
</dbReference>
<dbReference type="EMBL" id="LNYR01000010">
    <property type="protein sequence ID" value="KTD52488.1"/>
    <property type="molecule type" value="Genomic_DNA"/>
</dbReference>
<dbReference type="OrthoDB" id="5654048at2"/>
<organism evidence="2 4">
    <name type="scientific">Legionella quateirensis</name>
    <dbReference type="NCBI Taxonomy" id="45072"/>
    <lineage>
        <taxon>Bacteria</taxon>
        <taxon>Pseudomonadati</taxon>
        <taxon>Pseudomonadota</taxon>
        <taxon>Gammaproteobacteria</taxon>
        <taxon>Legionellales</taxon>
        <taxon>Legionellaceae</taxon>
        <taxon>Legionella</taxon>
    </lineage>
</organism>
<sequence>MPATEATVMDSLTGHKMATRTVQQMALSVLLKNSLFSNDDVVNFAAIKENLTKTLLDHVAYGLQDEAKAILVKYPEILLEIESVIDIGDEPFKGTAFQYAVWALDTHMYTMMLDCLPQNEQGEFIRKKLLKQFEAQTEHFDFKPLITALDTYVDNYDTWDAKQREEHWCKVVGGAQQKLPAHVRHEYCNPDRSFYPVPDFTEKVLTRSLRIFHWDSGNWMEWGRGLVGLGVDFAIALFQSSSPLSLSRPIQDITLADAAAMRALCQVRTADLDALRERLQRPIQKLDDVQGIADSMVL</sequence>
<gene>
    <name evidence="1" type="ORF">Lqua_0902</name>
    <name evidence="2" type="ORF">NCTC12376_00987</name>
</gene>
<dbReference type="Proteomes" id="UP000054639">
    <property type="component" value="Unassembled WGS sequence"/>
</dbReference>
<protein>
    <submittedName>
        <fullName evidence="2">SidC homolog</fullName>
    </submittedName>
</protein>
<evidence type="ECO:0000313" key="3">
    <source>
        <dbReference type="Proteomes" id="UP000054639"/>
    </source>
</evidence>
<evidence type="ECO:0000313" key="1">
    <source>
        <dbReference type="EMBL" id="KTD52488.1"/>
    </source>
</evidence>